<proteinExistence type="predicted"/>
<comment type="caution">
    <text evidence="3">The sequence shown here is derived from an EMBL/GenBank/DDBJ whole genome shotgun (WGS) entry which is preliminary data.</text>
</comment>
<keyword evidence="1" id="KW-0175">Coiled coil</keyword>
<accession>A0A3M6TLG3</accession>
<feature type="region of interest" description="Disordered" evidence="2">
    <location>
        <begin position="142"/>
        <end position="163"/>
    </location>
</feature>
<feature type="compositionally biased region" description="Basic and acidic residues" evidence="2">
    <location>
        <begin position="152"/>
        <end position="163"/>
    </location>
</feature>
<reference evidence="3 4" key="1">
    <citation type="journal article" date="2018" name="Sci. Rep.">
        <title>Comparative analysis of the Pocillopora damicornis genome highlights role of immune system in coral evolution.</title>
        <authorList>
            <person name="Cunning R."/>
            <person name="Bay R.A."/>
            <person name="Gillette P."/>
            <person name="Baker A.C."/>
            <person name="Traylor-Knowles N."/>
        </authorList>
    </citation>
    <scope>NUCLEOTIDE SEQUENCE [LARGE SCALE GENOMIC DNA]</scope>
    <source>
        <strain evidence="3">RSMAS</strain>
        <tissue evidence="3">Whole animal</tissue>
    </source>
</reference>
<dbReference type="STRING" id="46731.A0A3M6TLG3"/>
<dbReference type="OrthoDB" id="5981580at2759"/>
<evidence type="ECO:0000256" key="1">
    <source>
        <dbReference type="SAM" id="Coils"/>
    </source>
</evidence>
<evidence type="ECO:0000256" key="2">
    <source>
        <dbReference type="SAM" id="MobiDB-lite"/>
    </source>
</evidence>
<sequence length="217" mass="25295">MDEEKSISERERALQEKIARLERKLEGCQAQIDIIDDQRQQLEERAIKMESVLVNTTEELSDARKQMIEKEMSSNHLAQKLESMTQQIEEYKVCLRINFEMLVAVKEELQTQLRIVFNKLTGLENKLHESPQEVNHSKCQAMPSFDQAPHPPDPECKLPDSKTSRKKSNYEIVTVFEKVVTNEQRKRARLLELPDNFFAYEDSLPETSLCELATVDR</sequence>
<protein>
    <submittedName>
        <fullName evidence="3">Uncharacterized protein</fullName>
    </submittedName>
</protein>
<dbReference type="Proteomes" id="UP000275408">
    <property type="component" value="Unassembled WGS sequence"/>
</dbReference>
<feature type="coiled-coil region" evidence="1">
    <location>
        <begin position="4"/>
        <end position="59"/>
    </location>
</feature>
<evidence type="ECO:0000313" key="4">
    <source>
        <dbReference type="Proteomes" id="UP000275408"/>
    </source>
</evidence>
<name>A0A3M6TLG3_POCDA</name>
<dbReference type="AlphaFoldDB" id="A0A3M6TLG3"/>
<gene>
    <name evidence="3" type="ORF">pdam_00001249</name>
</gene>
<dbReference type="EMBL" id="RCHS01003423">
    <property type="protein sequence ID" value="RMX42138.1"/>
    <property type="molecule type" value="Genomic_DNA"/>
</dbReference>
<evidence type="ECO:0000313" key="3">
    <source>
        <dbReference type="EMBL" id="RMX42138.1"/>
    </source>
</evidence>
<organism evidence="3 4">
    <name type="scientific">Pocillopora damicornis</name>
    <name type="common">Cauliflower coral</name>
    <name type="synonym">Millepora damicornis</name>
    <dbReference type="NCBI Taxonomy" id="46731"/>
    <lineage>
        <taxon>Eukaryota</taxon>
        <taxon>Metazoa</taxon>
        <taxon>Cnidaria</taxon>
        <taxon>Anthozoa</taxon>
        <taxon>Hexacorallia</taxon>
        <taxon>Scleractinia</taxon>
        <taxon>Astrocoeniina</taxon>
        <taxon>Pocilloporidae</taxon>
        <taxon>Pocillopora</taxon>
    </lineage>
</organism>
<keyword evidence="4" id="KW-1185">Reference proteome</keyword>